<proteinExistence type="predicted"/>
<name>A0ABQ1MKI2_9BACT</name>
<organism evidence="2 3">
    <name type="scientific">Belliella aquatica</name>
    <dbReference type="NCBI Taxonomy" id="1323734"/>
    <lineage>
        <taxon>Bacteria</taxon>
        <taxon>Pseudomonadati</taxon>
        <taxon>Bacteroidota</taxon>
        <taxon>Cytophagia</taxon>
        <taxon>Cytophagales</taxon>
        <taxon>Cyclobacteriaceae</taxon>
        <taxon>Belliella</taxon>
    </lineage>
</organism>
<accession>A0ABQ1MKI2</accession>
<sequence length="397" mass="46586">MKTKLIFSIVLILFFSVSCNRDNFDDKMEIYDNKVGEVILKLDSLTPSYMHHFQIVNEGNNKLLYALSPLKNRFLVYDLNSGEFIKSFVYESTDKQKISIGKYRNGFFYHSKDSIFLVSLSHQIFLGKENGDLLEIFNVPKMYRDQQGVWPFANPNSKPIFYNDSILSLGGVNENAKSLYEEGLHTDFNIILNEDLNKMKNLTNYLDTKFPKGSYVEGNYYTPQRKHPARYFSKAENLVYYSFIHSDSLYSKEISTGKMKSFFTQIKHMEPFINIQSVNELQEVLSSSIGQREYNAKQGRYSTVAVNEKKDLIIRVAYLGIKDFNIELYTDGFYKNLNYGIIFIDRKSHRQLKTIYLQNIDDTSILFDDDYFYVYCFDSQKEENKLVFDKYAYPEFD</sequence>
<gene>
    <name evidence="2" type="ORF">GCM10010993_18930</name>
</gene>
<feature type="chain" id="PRO_5045988430" description="TolB-like 6-blade propeller-like" evidence="1">
    <location>
        <begin position="21"/>
        <end position="397"/>
    </location>
</feature>
<reference evidence="3" key="1">
    <citation type="journal article" date="2019" name="Int. J. Syst. Evol. Microbiol.">
        <title>The Global Catalogue of Microorganisms (GCM) 10K type strain sequencing project: providing services to taxonomists for standard genome sequencing and annotation.</title>
        <authorList>
            <consortium name="The Broad Institute Genomics Platform"/>
            <consortium name="The Broad Institute Genome Sequencing Center for Infectious Disease"/>
            <person name="Wu L."/>
            <person name="Ma J."/>
        </authorList>
    </citation>
    <scope>NUCLEOTIDE SEQUENCE [LARGE SCALE GENOMIC DNA]</scope>
    <source>
        <strain evidence="3">CGMCC 1.12479</strain>
    </source>
</reference>
<evidence type="ECO:0008006" key="4">
    <source>
        <dbReference type="Google" id="ProtNLM"/>
    </source>
</evidence>
<keyword evidence="3" id="KW-1185">Reference proteome</keyword>
<dbReference type="PROSITE" id="PS51257">
    <property type="entry name" value="PROKAR_LIPOPROTEIN"/>
    <property type="match status" value="1"/>
</dbReference>
<evidence type="ECO:0000256" key="1">
    <source>
        <dbReference type="SAM" id="SignalP"/>
    </source>
</evidence>
<dbReference type="Proteomes" id="UP000635885">
    <property type="component" value="Unassembled WGS sequence"/>
</dbReference>
<protein>
    <recommendedName>
        <fullName evidence="4">TolB-like 6-blade propeller-like</fullName>
    </recommendedName>
</protein>
<feature type="signal peptide" evidence="1">
    <location>
        <begin position="1"/>
        <end position="20"/>
    </location>
</feature>
<evidence type="ECO:0000313" key="2">
    <source>
        <dbReference type="EMBL" id="GGC40426.1"/>
    </source>
</evidence>
<dbReference type="EMBL" id="BMFD01000005">
    <property type="protein sequence ID" value="GGC40426.1"/>
    <property type="molecule type" value="Genomic_DNA"/>
</dbReference>
<keyword evidence="1" id="KW-0732">Signal</keyword>
<comment type="caution">
    <text evidence="2">The sequence shown here is derived from an EMBL/GenBank/DDBJ whole genome shotgun (WGS) entry which is preliminary data.</text>
</comment>
<evidence type="ECO:0000313" key="3">
    <source>
        <dbReference type="Proteomes" id="UP000635885"/>
    </source>
</evidence>